<name>A0A8H3F5F2_9LECA</name>
<sequence length="489" mass="51454">MTLYAPDGLPIVLMERFEGLTSAVDCKGDDGAMSLTFNSKKAYNYALKIWGYINEDDDEHFLLIANHDGCGPKDERQPYKVSSVDEDAADLTIKMETKVAKWSEVAGTYDLDFGKAIPHQRSQKLKPRGFWGDIAHVGEGALDALQGSTDLSRSVTFDVDVGKSGQKTNIYTDNKGRFSIDCIDCYISGTWKVQGHITVEHFVLKDLTLEATPSDFLAKLELEATVTSSKEPESLQESKELFSAPIPGAGITVTGIFKLGATVSYEVGTSATFAGTATADFGLQASLPNGAKIIADINNPEDSSATGWQGSSLTPIFEVTKLSASITLAAYSQPKIAFGIELIEVGNVDVAVTMKLPEISSTLSASYDKDGVCGEGTSKTGVKLENKADESLSVQIDLDLGDDNSKPSWSKSLLDFSQPLGSDCIPLNIPGLGSGTATSAAPSPSGTSGGSSSLGTCTPPGKTGVCQKTSIACSGGAYVAGYCPGDDSM</sequence>
<evidence type="ECO:0000259" key="2">
    <source>
        <dbReference type="Pfam" id="PF22974"/>
    </source>
</evidence>
<dbReference type="InterPro" id="IPR055647">
    <property type="entry name" value="DUF7223"/>
</dbReference>
<dbReference type="AlphaFoldDB" id="A0A8H3F5F2"/>
<dbReference type="Proteomes" id="UP000664521">
    <property type="component" value="Unassembled WGS sequence"/>
</dbReference>
<dbReference type="OrthoDB" id="160645at2759"/>
<evidence type="ECO:0000313" key="5">
    <source>
        <dbReference type="Proteomes" id="UP000664521"/>
    </source>
</evidence>
<dbReference type="Pfam" id="PF22974">
    <property type="entry name" value="DUF7029"/>
    <property type="match status" value="1"/>
</dbReference>
<reference evidence="4" key="1">
    <citation type="submission" date="2021-03" db="EMBL/GenBank/DDBJ databases">
        <authorList>
            <person name="Tagirdzhanova G."/>
        </authorList>
    </citation>
    <scope>NUCLEOTIDE SEQUENCE</scope>
</reference>
<gene>
    <name evidence="4" type="ORF">HETSPECPRED_004072</name>
</gene>
<dbReference type="Pfam" id="PF23865">
    <property type="entry name" value="DUF7223"/>
    <property type="match status" value="1"/>
</dbReference>
<feature type="domain" description="DUF7223" evidence="3">
    <location>
        <begin position="177"/>
        <end position="426"/>
    </location>
</feature>
<dbReference type="EMBL" id="CAJPDS010000024">
    <property type="protein sequence ID" value="CAF9919676.1"/>
    <property type="molecule type" value="Genomic_DNA"/>
</dbReference>
<protein>
    <submittedName>
        <fullName evidence="4">Uncharacterized protein</fullName>
    </submittedName>
</protein>
<evidence type="ECO:0000256" key="1">
    <source>
        <dbReference type="SAM" id="MobiDB-lite"/>
    </source>
</evidence>
<feature type="region of interest" description="Disordered" evidence="1">
    <location>
        <begin position="435"/>
        <end position="455"/>
    </location>
</feature>
<evidence type="ECO:0000313" key="4">
    <source>
        <dbReference type="EMBL" id="CAF9919676.1"/>
    </source>
</evidence>
<evidence type="ECO:0000259" key="3">
    <source>
        <dbReference type="Pfam" id="PF23865"/>
    </source>
</evidence>
<feature type="domain" description="DUF7029" evidence="2">
    <location>
        <begin position="7"/>
        <end position="110"/>
    </location>
</feature>
<accession>A0A8H3F5F2</accession>
<comment type="caution">
    <text evidence="4">The sequence shown here is derived from an EMBL/GenBank/DDBJ whole genome shotgun (WGS) entry which is preliminary data.</text>
</comment>
<dbReference type="InterPro" id="IPR054293">
    <property type="entry name" value="DUF7029"/>
</dbReference>
<organism evidence="4 5">
    <name type="scientific">Heterodermia speciosa</name>
    <dbReference type="NCBI Taxonomy" id="116794"/>
    <lineage>
        <taxon>Eukaryota</taxon>
        <taxon>Fungi</taxon>
        <taxon>Dikarya</taxon>
        <taxon>Ascomycota</taxon>
        <taxon>Pezizomycotina</taxon>
        <taxon>Lecanoromycetes</taxon>
        <taxon>OSLEUM clade</taxon>
        <taxon>Lecanoromycetidae</taxon>
        <taxon>Caliciales</taxon>
        <taxon>Physciaceae</taxon>
        <taxon>Heterodermia</taxon>
    </lineage>
</organism>
<proteinExistence type="predicted"/>
<keyword evidence="5" id="KW-1185">Reference proteome</keyword>